<feature type="domain" description="K+ potassium transporter integral membrane" evidence="11">
    <location>
        <begin position="137"/>
        <end position="638"/>
    </location>
</feature>
<evidence type="ECO:0000259" key="11">
    <source>
        <dbReference type="Pfam" id="PF02705"/>
    </source>
</evidence>
<keyword evidence="8 10" id="KW-0406">Ion transport</keyword>
<dbReference type="Proteomes" id="UP000095767">
    <property type="component" value="Unassembled WGS sequence"/>
</dbReference>
<evidence type="ECO:0000256" key="6">
    <source>
        <dbReference type="ARBA" id="ARBA00022958"/>
    </source>
</evidence>
<dbReference type="STRING" id="888268.A0A1E5VNG2"/>
<keyword evidence="4 10" id="KW-0633">Potassium transport</keyword>
<accession>A0A1E5VNG2</accession>
<feature type="domain" description="K+ potassium transporter C-terminal" evidence="12">
    <location>
        <begin position="651"/>
        <end position="897"/>
    </location>
</feature>
<dbReference type="GO" id="GO:0015079">
    <property type="term" value="F:potassium ion transmembrane transporter activity"/>
    <property type="evidence" value="ECO:0007669"/>
    <property type="project" value="UniProtKB-UniRule"/>
</dbReference>
<feature type="transmembrane region" description="Helical" evidence="10">
    <location>
        <begin position="135"/>
        <end position="159"/>
    </location>
</feature>
<dbReference type="OrthoDB" id="504708at2759"/>
<comment type="caution">
    <text evidence="10">Lacks conserved residue(s) required for the propagation of feature annotation.</text>
</comment>
<comment type="similarity">
    <text evidence="2 10">Belongs to the HAK/KUP transporter (TC 2.A.72.3) family.</text>
</comment>
<feature type="transmembrane region" description="Helical" evidence="10">
    <location>
        <begin position="462"/>
        <end position="489"/>
    </location>
</feature>
<organism evidence="13 14">
    <name type="scientific">Dichanthelium oligosanthes</name>
    <dbReference type="NCBI Taxonomy" id="888268"/>
    <lineage>
        <taxon>Eukaryota</taxon>
        <taxon>Viridiplantae</taxon>
        <taxon>Streptophyta</taxon>
        <taxon>Embryophyta</taxon>
        <taxon>Tracheophyta</taxon>
        <taxon>Spermatophyta</taxon>
        <taxon>Magnoliopsida</taxon>
        <taxon>Liliopsida</taxon>
        <taxon>Poales</taxon>
        <taxon>Poaceae</taxon>
        <taxon>PACMAD clade</taxon>
        <taxon>Panicoideae</taxon>
        <taxon>Panicodae</taxon>
        <taxon>Paniceae</taxon>
        <taxon>Dichantheliinae</taxon>
        <taxon>Dichanthelium</taxon>
    </lineage>
</organism>
<comment type="caution">
    <text evidence="13">The sequence shown here is derived from an EMBL/GenBank/DDBJ whole genome shotgun (WGS) entry which is preliminary data.</text>
</comment>
<evidence type="ECO:0000256" key="1">
    <source>
        <dbReference type="ARBA" id="ARBA00004141"/>
    </source>
</evidence>
<feature type="transmembrane region" description="Helical" evidence="10">
    <location>
        <begin position="422"/>
        <end position="442"/>
    </location>
</feature>
<dbReference type="NCBIfam" id="TIGR00794">
    <property type="entry name" value="kup"/>
    <property type="match status" value="1"/>
</dbReference>
<feature type="transmembrane region" description="Helical" evidence="10">
    <location>
        <begin position="519"/>
        <end position="537"/>
    </location>
</feature>
<evidence type="ECO:0000256" key="9">
    <source>
        <dbReference type="ARBA" id="ARBA00023136"/>
    </source>
</evidence>
<keyword evidence="7 10" id="KW-1133">Transmembrane helix</keyword>
<evidence type="ECO:0000256" key="2">
    <source>
        <dbReference type="ARBA" id="ARBA00008440"/>
    </source>
</evidence>
<keyword evidence="9 10" id="KW-0472">Membrane</keyword>
<protein>
    <recommendedName>
        <fullName evidence="10">Potassium transporter</fullName>
    </recommendedName>
</protein>
<feature type="transmembrane region" description="Helical" evidence="10">
    <location>
        <begin position="573"/>
        <end position="594"/>
    </location>
</feature>
<evidence type="ECO:0000313" key="14">
    <source>
        <dbReference type="Proteomes" id="UP000095767"/>
    </source>
</evidence>
<comment type="function">
    <text evidence="10">Potassium transporter.</text>
</comment>
<dbReference type="Pfam" id="PF22776">
    <property type="entry name" value="K_trans_C"/>
    <property type="match status" value="1"/>
</dbReference>
<evidence type="ECO:0000313" key="13">
    <source>
        <dbReference type="EMBL" id="OEL26594.1"/>
    </source>
</evidence>
<reference evidence="13 14" key="1">
    <citation type="submission" date="2016-09" db="EMBL/GenBank/DDBJ databases">
        <title>The draft genome of Dichanthelium oligosanthes: A C3 panicoid grass species.</title>
        <authorList>
            <person name="Studer A.J."/>
            <person name="Schnable J.C."/>
            <person name="Brutnell T.P."/>
        </authorList>
    </citation>
    <scope>NUCLEOTIDE SEQUENCE [LARGE SCALE GENOMIC DNA]</scope>
    <source>
        <strain evidence="14">cv. Kellogg 1175</strain>
        <tissue evidence="13">Leaf</tissue>
    </source>
</reference>
<dbReference type="AlphaFoldDB" id="A0A1E5VNG2"/>
<gene>
    <name evidence="13" type="ORF">BAE44_0012388</name>
</gene>
<keyword evidence="6 10" id="KW-0630">Potassium</keyword>
<keyword evidence="5 10" id="KW-0812">Transmembrane</keyword>
<evidence type="ECO:0000256" key="5">
    <source>
        <dbReference type="ARBA" id="ARBA00022692"/>
    </source>
</evidence>
<feature type="transmembrane region" description="Helical" evidence="10">
    <location>
        <begin position="310"/>
        <end position="332"/>
    </location>
</feature>
<comment type="subcellular location">
    <subcellularLocation>
        <location evidence="1 10">Membrane</location>
        <topology evidence="1 10">Multi-pass membrane protein</topology>
    </subcellularLocation>
</comment>
<dbReference type="EMBL" id="LWDX02034348">
    <property type="protein sequence ID" value="OEL26594.1"/>
    <property type="molecule type" value="Genomic_DNA"/>
</dbReference>
<name>A0A1E5VNG2_9POAL</name>
<evidence type="ECO:0000256" key="10">
    <source>
        <dbReference type="RuleBase" id="RU321113"/>
    </source>
</evidence>
<evidence type="ECO:0000256" key="4">
    <source>
        <dbReference type="ARBA" id="ARBA00022538"/>
    </source>
</evidence>
<dbReference type="InterPro" id="IPR053951">
    <property type="entry name" value="K_trans_N"/>
</dbReference>
<sequence>MGCNRNGELMMYSVTKEKGSSVPTNCQRCSKHVDELKEMRPPPRLQGSIYTQLLRFHYSRDLSGMAAVQAADRGSREDIVIVDLESEVDVPPATMMQRQDSLYMAATRAAGANHHGQVQYIALIKKLVDSWAKTLRLAFQCVGILYGDIGTSPLFVYSSTFRDGVGHPDDLLGALSLIIYSFLLFTVIKYVYIALRANDDGDGGTFALYTLISRHAKVSLIPNQQAEDELVSKYNRGKPPATLWRAQWMKELLETNKTVKISLFLLTMLATAMVISDAILTPAISVLSAVGGLKEKAPYLTTGMRENSKVILDSLPYEIVWITVGILVALFAIQRFGTDKVGYLFAPVILLWLLLIGGVGVYNLIKYDTGALRAFNLKYIIDYFRRNKKKGWVSLGGILLCFTGTEALFSDLGYFSIKSIQLSFGFGLVPSVLLAYIGQAAYLRVHPEDVANTFYRSTPIPLFWPTFILALAASIIGSQAMISCAFATISHSQTLGCFPRVKILHTSRQYSGQLYIPEVNYLLCLGACLVTICFKTTVIIGEAHGICVVLVMIITTVLLTIVMLLIWKISIWWILAFFIVFMSSELIYLSAILYRFEHGAYVPVTMSAVLMVVMIVWHYVHVKKYNFELEHSVPRDKVKELLGRRDIQRVPGIGLFYTELVQGIPPVFPHLIEKIPSIHSVLIFVSMKHLPIPCVDMSERFLFRQVDREDYKVFQCVARYGYRDPFEEAKDFVDKLVEYLQYYIRDVNLYGMGCEPMLIQSSSYRSSHAESFGSLDKPSVKAVYAEEMLTPAESFSEHTRQASGKNKLFTQFQGEKMNMVDMMKIQQEQQSILEEMNKGVVYIFGESEVVARPHSSLLKKVIVNYVYSFLRKNSRNGEKTMAIPRRQVLKVGISYEI</sequence>
<feature type="transmembrane region" description="Helical" evidence="10">
    <location>
        <begin position="392"/>
        <end position="410"/>
    </location>
</feature>
<dbReference type="Pfam" id="PF02705">
    <property type="entry name" value="K_trans"/>
    <property type="match status" value="1"/>
</dbReference>
<dbReference type="GO" id="GO:0016020">
    <property type="term" value="C:membrane"/>
    <property type="evidence" value="ECO:0007669"/>
    <property type="project" value="UniProtKB-SubCell"/>
</dbReference>
<dbReference type="InterPro" id="IPR053952">
    <property type="entry name" value="K_trans_C"/>
</dbReference>
<evidence type="ECO:0000256" key="7">
    <source>
        <dbReference type="ARBA" id="ARBA00022989"/>
    </source>
</evidence>
<dbReference type="PANTHER" id="PTHR30540">
    <property type="entry name" value="OSMOTIC STRESS POTASSIUM TRANSPORTER"/>
    <property type="match status" value="1"/>
</dbReference>
<feature type="transmembrane region" description="Helical" evidence="10">
    <location>
        <begin position="600"/>
        <end position="620"/>
    </location>
</feature>
<dbReference type="PANTHER" id="PTHR30540:SF112">
    <property type="entry name" value="POTASSIUM TRANSPORTER 27"/>
    <property type="match status" value="1"/>
</dbReference>
<proteinExistence type="inferred from homology"/>
<evidence type="ECO:0000259" key="12">
    <source>
        <dbReference type="Pfam" id="PF22776"/>
    </source>
</evidence>
<evidence type="ECO:0000256" key="3">
    <source>
        <dbReference type="ARBA" id="ARBA00022448"/>
    </source>
</evidence>
<dbReference type="InterPro" id="IPR003855">
    <property type="entry name" value="K+_transporter"/>
</dbReference>
<feature type="transmembrane region" description="Helical" evidence="10">
    <location>
        <begin position="543"/>
        <end position="566"/>
    </location>
</feature>
<keyword evidence="3" id="KW-0813">Transport</keyword>
<feature type="transmembrane region" description="Helical" evidence="10">
    <location>
        <begin position="171"/>
        <end position="192"/>
    </location>
</feature>
<keyword evidence="14" id="KW-1185">Reference proteome</keyword>
<feature type="transmembrane region" description="Helical" evidence="10">
    <location>
        <begin position="344"/>
        <end position="365"/>
    </location>
</feature>
<evidence type="ECO:0000256" key="8">
    <source>
        <dbReference type="ARBA" id="ARBA00023065"/>
    </source>
</evidence>